<evidence type="ECO:0000256" key="1">
    <source>
        <dbReference type="SAM" id="MobiDB-lite"/>
    </source>
</evidence>
<sequence length="153" mass="16962">MATRGPGLRGPSAPDRGGAETRTEPACGLKELVRRQKRQHEIRETGESSWRRQGETSEASRTGHGGLRWRTCPRPANAHGAWPSERRIQPTVSSSGAQQRTLDAPEKRCRDSGDRRDGQSLRRAAWPHEEPDSVSPAPRTEEELKQGQNPRAG</sequence>
<accession>A0AAV7MGY7</accession>
<organism evidence="2 3">
    <name type="scientific">Pleurodeles waltl</name>
    <name type="common">Iberian ribbed newt</name>
    <dbReference type="NCBI Taxonomy" id="8319"/>
    <lineage>
        <taxon>Eukaryota</taxon>
        <taxon>Metazoa</taxon>
        <taxon>Chordata</taxon>
        <taxon>Craniata</taxon>
        <taxon>Vertebrata</taxon>
        <taxon>Euteleostomi</taxon>
        <taxon>Amphibia</taxon>
        <taxon>Batrachia</taxon>
        <taxon>Caudata</taxon>
        <taxon>Salamandroidea</taxon>
        <taxon>Salamandridae</taxon>
        <taxon>Pleurodelinae</taxon>
        <taxon>Pleurodeles</taxon>
    </lineage>
</organism>
<feature type="compositionally biased region" description="Basic and acidic residues" evidence="1">
    <location>
        <begin position="31"/>
        <end position="55"/>
    </location>
</feature>
<evidence type="ECO:0000313" key="3">
    <source>
        <dbReference type="Proteomes" id="UP001066276"/>
    </source>
</evidence>
<reference evidence="2" key="1">
    <citation type="journal article" date="2022" name="bioRxiv">
        <title>Sequencing and chromosome-scale assembly of the giantPleurodeles waltlgenome.</title>
        <authorList>
            <person name="Brown T."/>
            <person name="Elewa A."/>
            <person name="Iarovenko S."/>
            <person name="Subramanian E."/>
            <person name="Araus A.J."/>
            <person name="Petzold A."/>
            <person name="Susuki M."/>
            <person name="Suzuki K.-i.T."/>
            <person name="Hayashi T."/>
            <person name="Toyoda A."/>
            <person name="Oliveira C."/>
            <person name="Osipova E."/>
            <person name="Leigh N.D."/>
            <person name="Simon A."/>
            <person name="Yun M.H."/>
        </authorList>
    </citation>
    <scope>NUCLEOTIDE SEQUENCE</scope>
    <source>
        <strain evidence="2">20211129_DDA</strain>
        <tissue evidence="2">Liver</tissue>
    </source>
</reference>
<evidence type="ECO:0000313" key="2">
    <source>
        <dbReference type="EMBL" id="KAJ1100378.1"/>
    </source>
</evidence>
<gene>
    <name evidence="2" type="ORF">NDU88_005464</name>
</gene>
<proteinExistence type="predicted"/>
<comment type="caution">
    <text evidence="2">The sequence shown here is derived from an EMBL/GenBank/DDBJ whole genome shotgun (WGS) entry which is preliminary data.</text>
</comment>
<name>A0AAV7MGY7_PLEWA</name>
<feature type="compositionally biased region" description="Basic and acidic residues" evidence="1">
    <location>
        <begin position="103"/>
        <end position="131"/>
    </location>
</feature>
<protein>
    <submittedName>
        <fullName evidence="2">Uncharacterized protein</fullName>
    </submittedName>
</protein>
<dbReference type="AlphaFoldDB" id="A0AAV7MGY7"/>
<dbReference type="EMBL" id="JANPWB010000014">
    <property type="protein sequence ID" value="KAJ1100378.1"/>
    <property type="molecule type" value="Genomic_DNA"/>
</dbReference>
<feature type="compositionally biased region" description="Polar residues" evidence="1">
    <location>
        <begin position="90"/>
        <end position="101"/>
    </location>
</feature>
<feature type="region of interest" description="Disordered" evidence="1">
    <location>
        <begin position="1"/>
        <end position="153"/>
    </location>
</feature>
<dbReference type="Proteomes" id="UP001066276">
    <property type="component" value="Chromosome 10"/>
</dbReference>
<keyword evidence="3" id="KW-1185">Reference proteome</keyword>